<dbReference type="Proteomes" id="UP001146120">
    <property type="component" value="Unassembled WGS sequence"/>
</dbReference>
<sequence length="219" mass="23839">ELSHSFKHQQSNLHESVSIPIRAATGLLAIYQQLFAVLVNSKHLYLTNDTTGEYYYFISCAENVSSYAIQFTMLPVQNVTGYTAAAAFPTMPVTAYTPQLQIIDSGFGNIVGYTTATYPAAQTTSVYAVNSDLVAQLDPVAAVVVGLSCLYNPLANNSRALHTFTSAGVGYAGLITTSQGVNTEIVVSFYDQTMQPLQIVDPNVTIRLLFRQKKYDISI</sequence>
<reference evidence="1" key="2">
    <citation type="journal article" date="2023" name="Microbiol Resour">
        <title>Decontamination and Annotation of the Draft Genome Sequence of the Oomycete Lagenidium giganteum ARSEF 373.</title>
        <authorList>
            <person name="Morgan W.R."/>
            <person name="Tartar A."/>
        </authorList>
    </citation>
    <scope>NUCLEOTIDE SEQUENCE</scope>
    <source>
        <strain evidence="1">ARSEF 373</strain>
    </source>
</reference>
<feature type="non-terminal residue" evidence="1">
    <location>
        <position position="1"/>
    </location>
</feature>
<dbReference type="AlphaFoldDB" id="A0AAV2ZD16"/>
<protein>
    <submittedName>
        <fullName evidence="1">Uncharacterized protein</fullName>
    </submittedName>
</protein>
<comment type="caution">
    <text evidence="1">The sequence shown here is derived from an EMBL/GenBank/DDBJ whole genome shotgun (WGS) entry which is preliminary data.</text>
</comment>
<organism evidence="1 2">
    <name type="scientific">Lagenidium giganteum</name>
    <dbReference type="NCBI Taxonomy" id="4803"/>
    <lineage>
        <taxon>Eukaryota</taxon>
        <taxon>Sar</taxon>
        <taxon>Stramenopiles</taxon>
        <taxon>Oomycota</taxon>
        <taxon>Peronosporomycetes</taxon>
        <taxon>Pythiales</taxon>
        <taxon>Pythiaceae</taxon>
    </lineage>
</organism>
<reference evidence="1" key="1">
    <citation type="submission" date="2022-11" db="EMBL/GenBank/DDBJ databases">
        <authorList>
            <person name="Morgan W.R."/>
            <person name="Tartar A."/>
        </authorList>
    </citation>
    <scope>NUCLEOTIDE SEQUENCE</scope>
    <source>
        <strain evidence="1">ARSEF 373</strain>
    </source>
</reference>
<accession>A0AAV2ZD16</accession>
<evidence type="ECO:0000313" key="2">
    <source>
        <dbReference type="Proteomes" id="UP001146120"/>
    </source>
</evidence>
<dbReference type="EMBL" id="DAKRPA010000021">
    <property type="protein sequence ID" value="DBA03252.1"/>
    <property type="molecule type" value="Genomic_DNA"/>
</dbReference>
<proteinExistence type="predicted"/>
<evidence type="ECO:0000313" key="1">
    <source>
        <dbReference type="EMBL" id="DBA03252.1"/>
    </source>
</evidence>
<gene>
    <name evidence="1" type="ORF">N0F65_011611</name>
</gene>
<name>A0AAV2ZD16_9STRA</name>
<keyword evidence="2" id="KW-1185">Reference proteome</keyword>